<dbReference type="InterPro" id="IPR055060">
    <property type="entry name" value="ACOX_C_alpha1"/>
</dbReference>
<dbReference type="PANTHER" id="PTHR10909">
    <property type="entry name" value="ELECTRON TRANSPORT OXIDOREDUCTASE"/>
    <property type="match status" value="1"/>
</dbReference>
<evidence type="ECO:0000313" key="4">
    <source>
        <dbReference type="Proteomes" id="UP001266305"/>
    </source>
</evidence>
<protein>
    <recommendedName>
        <fullName evidence="2">Acyl-CoA oxidase C-alpha1 domain-containing protein</fullName>
    </recommendedName>
</protein>
<reference evidence="3 4" key="1">
    <citation type="submission" date="2023-05" db="EMBL/GenBank/DDBJ databases">
        <title>B98-5 Cell Line De Novo Hybrid Assembly: An Optical Mapping Approach.</title>
        <authorList>
            <person name="Kananen K."/>
            <person name="Auerbach J.A."/>
            <person name="Kautto E."/>
            <person name="Blachly J.S."/>
        </authorList>
    </citation>
    <scope>NUCLEOTIDE SEQUENCE [LARGE SCALE GENOMIC DNA]</scope>
    <source>
        <strain evidence="3">B95-8</strain>
        <tissue evidence="3">Cell line</tissue>
    </source>
</reference>
<feature type="domain" description="Acyl-CoA oxidase C-alpha1" evidence="2">
    <location>
        <begin position="18"/>
        <end position="52"/>
    </location>
</feature>
<proteinExistence type="predicted"/>
<keyword evidence="4" id="KW-1185">Reference proteome</keyword>
<dbReference type="InterPro" id="IPR036250">
    <property type="entry name" value="AcylCo_DH-like_C"/>
</dbReference>
<comment type="pathway">
    <text evidence="1">Lipid metabolism.</text>
</comment>
<name>A0ABQ9W165_SAGOE</name>
<evidence type="ECO:0000256" key="1">
    <source>
        <dbReference type="ARBA" id="ARBA00005189"/>
    </source>
</evidence>
<organism evidence="3 4">
    <name type="scientific">Saguinus oedipus</name>
    <name type="common">Cotton-top tamarin</name>
    <name type="synonym">Oedipomidas oedipus</name>
    <dbReference type="NCBI Taxonomy" id="9490"/>
    <lineage>
        <taxon>Eukaryota</taxon>
        <taxon>Metazoa</taxon>
        <taxon>Chordata</taxon>
        <taxon>Craniata</taxon>
        <taxon>Vertebrata</taxon>
        <taxon>Euteleostomi</taxon>
        <taxon>Mammalia</taxon>
        <taxon>Eutheria</taxon>
        <taxon>Euarchontoglires</taxon>
        <taxon>Primates</taxon>
        <taxon>Haplorrhini</taxon>
        <taxon>Platyrrhini</taxon>
        <taxon>Cebidae</taxon>
        <taxon>Callitrichinae</taxon>
        <taxon>Saguinus</taxon>
    </lineage>
</organism>
<sequence length="208" mass="22729">MTKKTESRSFTYTNAGIETMNRLGVLRDDNDPNCTYEGDNNVLLQQTSNYLLGLLAHRLRDGARFCSPLKSVDFLDSYPGILDQKFEVSSVADCLDSAATAPDPSALATAVPGHSQPPNLSVFPDPSPSWLLKHQMPTPALAHLTHFLPLAPVAQAHLPWVRWLGRGLLPGPHTELAMDSLLQVCLGAAVGSALPTWGLYSEKWEREL</sequence>
<evidence type="ECO:0000259" key="2">
    <source>
        <dbReference type="Pfam" id="PF22924"/>
    </source>
</evidence>
<comment type="caution">
    <text evidence="3">The sequence shown here is derived from an EMBL/GenBank/DDBJ whole genome shotgun (WGS) entry which is preliminary data.</text>
</comment>
<accession>A0ABQ9W165</accession>
<dbReference type="SUPFAM" id="SSF47203">
    <property type="entry name" value="Acyl-CoA dehydrogenase C-terminal domain-like"/>
    <property type="match status" value="1"/>
</dbReference>
<dbReference type="Pfam" id="PF22924">
    <property type="entry name" value="ACOX_C_alpha1"/>
    <property type="match status" value="1"/>
</dbReference>
<dbReference type="InterPro" id="IPR012258">
    <property type="entry name" value="Acyl-CoA_oxidase"/>
</dbReference>
<dbReference type="Proteomes" id="UP001266305">
    <property type="component" value="Unassembled WGS sequence"/>
</dbReference>
<dbReference type="Gene3D" id="1.20.140.10">
    <property type="entry name" value="Butyryl-CoA Dehydrogenase, subunit A, domain 3"/>
    <property type="match status" value="1"/>
</dbReference>
<gene>
    <name evidence="3" type="ORF">P7K49_006009</name>
</gene>
<dbReference type="PANTHER" id="PTHR10909:SF390">
    <property type="entry name" value="PEROXISOMAL ACYL-COENZYME A OXIDASE 3"/>
    <property type="match status" value="1"/>
</dbReference>
<evidence type="ECO:0000313" key="3">
    <source>
        <dbReference type="EMBL" id="KAK2115383.1"/>
    </source>
</evidence>
<dbReference type="EMBL" id="JASSZA010000003">
    <property type="protein sequence ID" value="KAK2115383.1"/>
    <property type="molecule type" value="Genomic_DNA"/>
</dbReference>